<dbReference type="RefSeq" id="WP_161033682.1">
    <property type="nucleotide sequence ID" value="NZ_WWCL01000001.1"/>
</dbReference>
<feature type="transmembrane region" description="Helical" evidence="1">
    <location>
        <begin position="32"/>
        <end position="49"/>
    </location>
</feature>
<protein>
    <submittedName>
        <fullName evidence="2">XapX domain-containing protein</fullName>
    </submittedName>
</protein>
<keyword evidence="1" id="KW-0472">Membrane</keyword>
<dbReference type="NCBIfam" id="TIGR03510">
    <property type="entry name" value="XapX"/>
    <property type="match status" value="1"/>
</dbReference>
<dbReference type="EMBL" id="WWCL01000001">
    <property type="protein sequence ID" value="MYN43904.1"/>
    <property type="molecule type" value="Genomic_DNA"/>
</dbReference>
<dbReference type="PROSITE" id="PS51257">
    <property type="entry name" value="PROKAR_LIPOPROTEIN"/>
    <property type="match status" value="1"/>
</dbReference>
<evidence type="ECO:0000313" key="2">
    <source>
        <dbReference type="EMBL" id="MYN43904.1"/>
    </source>
</evidence>
<dbReference type="InterPro" id="IPR020017">
    <property type="entry name" value="XapX_domain"/>
</dbReference>
<keyword evidence="1" id="KW-1133">Transmembrane helix</keyword>
<keyword evidence="1" id="KW-0812">Transmembrane</keyword>
<evidence type="ECO:0000313" key="3">
    <source>
        <dbReference type="Proteomes" id="UP000444316"/>
    </source>
</evidence>
<sequence>MSYAKVLLGLVISFITGAGCQLLHIPVPSPPVLSGALLVFAMSVGYWLVDRSMRHCEARHKSLCGGHAISTGKES</sequence>
<gene>
    <name evidence="2" type="ORF">GTP23_02330</name>
</gene>
<proteinExistence type="predicted"/>
<organism evidence="2 3">
    <name type="scientific">Duganella fentianensis</name>
    <dbReference type="NCBI Taxonomy" id="2692177"/>
    <lineage>
        <taxon>Bacteria</taxon>
        <taxon>Pseudomonadati</taxon>
        <taxon>Pseudomonadota</taxon>
        <taxon>Betaproteobacteria</taxon>
        <taxon>Burkholderiales</taxon>
        <taxon>Oxalobacteraceae</taxon>
        <taxon>Telluria group</taxon>
        <taxon>Duganella</taxon>
    </lineage>
</organism>
<reference evidence="2" key="1">
    <citation type="submission" date="2019-12" db="EMBL/GenBank/DDBJ databases">
        <title>Novel species isolated from a subtropical stream in China.</title>
        <authorList>
            <person name="Lu H."/>
        </authorList>
    </citation>
    <scope>NUCLEOTIDE SEQUENCE [LARGE SCALE GENOMIC DNA]</scope>
    <source>
        <strain evidence="2">FT93W</strain>
    </source>
</reference>
<dbReference type="Proteomes" id="UP000444316">
    <property type="component" value="Unassembled WGS sequence"/>
</dbReference>
<dbReference type="AlphaFoldDB" id="A0A845HR32"/>
<comment type="caution">
    <text evidence="2">The sequence shown here is derived from an EMBL/GenBank/DDBJ whole genome shotgun (WGS) entry which is preliminary data.</text>
</comment>
<evidence type="ECO:0000256" key="1">
    <source>
        <dbReference type="SAM" id="Phobius"/>
    </source>
</evidence>
<name>A0A845HR32_9BURK</name>
<accession>A0A845HR32</accession>
<keyword evidence="3" id="KW-1185">Reference proteome</keyword>